<protein>
    <recommendedName>
        <fullName evidence="6">4Fe-4S ferredoxin-type domain-containing protein</fullName>
    </recommendedName>
</protein>
<name>A0A0W1KIN3_9ACTO</name>
<organism evidence="7 8">
    <name type="scientific">Trueperella bernardiae</name>
    <dbReference type="NCBI Taxonomy" id="59561"/>
    <lineage>
        <taxon>Bacteria</taxon>
        <taxon>Bacillati</taxon>
        <taxon>Actinomycetota</taxon>
        <taxon>Actinomycetes</taxon>
        <taxon>Actinomycetales</taxon>
        <taxon>Actinomycetaceae</taxon>
        <taxon>Trueperella</taxon>
    </lineage>
</organism>
<keyword evidence="5" id="KW-0411">Iron-sulfur</keyword>
<evidence type="ECO:0000313" key="8">
    <source>
        <dbReference type="Proteomes" id="UP000054404"/>
    </source>
</evidence>
<dbReference type="InterPro" id="IPR017896">
    <property type="entry name" value="4Fe4S_Fe-S-bd"/>
</dbReference>
<dbReference type="EMBL" id="LNIZ01000006">
    <property type="protein sequence ID" value="KTF03766.1"/>
    <property type="molecule type" value="Genomic_DNA"/>
</dbReference>
<dbReference type="OrthoDB" id="9800260at2"/>
<evidence type="ECO:0000256" key="2">
    <source>
        <dbReference type="ARBA" id="ARBA00022723"/>
    </source>
</evidence>
<evidence type="ECO:0000256" key="1">
    <source>
        <dbReference type="ARBA" id="ARBA00022448"/>
    </source>
</evidence>
<dbReference type="Proteomes" id="UP000054404">
    <property type="component" value="Unassembled WGS sequence"/>
</dbReference>
<dbReference type="PANTHER" id="PTHR43082:SF3">
    <property type="entry name" value="FERREDOXIN-LIKE PROTEIN YDIT"/>
    <property type="match status" value="1"/>
</dbReference>
<keyword evidence="3" id="KW-0249">Electron transport</keyword>
<dbReference type="Gene3D" id="3.30.70.20">
    <property type="match status" value="1"/>
</dbReference>
<evidence type="ECO:0000313" key="7">
    <source>
        <dbReference type="EMBL" id="KTF03766.1"/>
    </source>
</evidence>
<dbReference type="GO" id="GO:0051536">
    <property type="term" value="F:iron-sulfur cluster binding"/>
    <property type="evidence" value="ECO:0007669"/>
    <property type="project" value="UniProtKB-KW"/>
</dbReference>
<sequence length="97" mass="10511">MANFEPGTINDRLAMNVYEIDEGNPHIVVNQERVRETGAAKLLVNVCPAHVYSEENGEVAVEYAACLECGTCLAVAPPGTLTWHYPASSMGVVYREG</sequence>
<dbReference type="GO" id="GO:0005506">
    <property type="term" value="F:iron ion binding"/>
    <property type="evidence" value="ECO:0007669"/>
    <property type="project" value="InterPro"/>
</dbReference>
<dbReference type="PANTHER" id="PTHR43082">
    <property type="entry name" value="FERREDOXIN-LIKE"/>
    <property type="match status" value="1"/>
</dbReference>
<reference evidence="7 8" key="1">
    <citation type="submission" date="2015-11" db="EMBL/GenBank/DDBJ databases">
        <title>Draft Genome Sequence of the Type Strain Trueperella bernardiae LCDC 89-0504T, Isolated from Blood Culture.</title>
        <authorList>
            <person name="Bernier A.-M."/>
            <person name="Bernard K."/>
        </authorList>
    </citation>
    <scope>NUCLEOTIDE SEQUENCE [LARGE SCALE GENOMIC DNA]</scope>
    <source>
        <strain evidence="7 8">LCDC 89-0504</strain>
    </source>
</reference>
<dbReference type="PIRSF" id="PIRSF036548">
    <property type="entry name" value="Fdx_FixX"/>
    <property type="match status" value="1"/>
</dbReference>
<accession>A0A0W1KIN3</accession>
<dbReference type="PROSITE" id="PS51379">
    <property type="entry name" value="4FE4S_FER_2"/>
    <property type="match status" value="1"/>
</dbReference>
<dbReference type="STRING" id="59561.AQZ59_01365"/>
<evidence type="ECO:0000256" key="5">
    <source>
        <dbReference type="ARBA" id="ARBA00023014"/>
    </source>
</evidence>
<feature type="domain" description="4Fe-4S ferredoxin-type" evidence="6">
    <location>
        <begin position="57"/>
        <end position="86"/>
    </location>
</feature>
<dbReference type="PATRIC" id="fig|59561.3.peg.1359"/>
<proteinExistence type="predicted"/>
<keyword evidence="2" id="KW-0479">Metal-binding</keyword>
<dbReference type="RefSeq" id="WP_062613906.1">
    <property type="nucleotide sequence ID" value="NZ_JAMQRX010000006.1"/>
</dbReference>
<keyword evidence="1" id="KW-0813">Transport</keyword>
<dbReference type="AlphaFoldDB" id="A0A0W1KIN3"/>
<dbReference type="InterPro" id="IPR012206">
    <property type="entry name" value="Fd_FixX"/>
</dbReference>
<comment type="caution">
    <text evidence="7">The sequence shown here is derived from an EMBL/GenBank/DDBJ whole genome shotgun (WGS) entry which is preliminary data.</text>
</comment>
<evidence type="ECO:0000259" key="6">
    <source>
        <dbReference type="PROSITE" id="PS51379"/>
    </source>
</evidence>
<keyword evidence="4" id="KW-0408">Iron</keyword>
<dbReference type="SUPFAM" id="SSF54862">
    <property type="entry name" value="4Fe-4S ferredoxins"/>
    <property type="match status" value="1"/>
</dbReference>
<evidence type="ECO:0000256" key="4">
    <source>
        <dbReference type="ARBA" id="ARBA00023004"/>
    </source>
</evidence>
<evidence type="ECO:0000256" key="3">
    <source>
        <dbReference type="ARBA" id="ARBA00022982"/>
    </source>
</evidence>
<keyword evidence="8" id="KW-1185">Reference proteome</keyword>
<gene>
    <name evidence="7" type="ORF">AQZ59_01365</name>
</gene>